<reference evidence="3" key="1">
    <citation type="journal article" date="2023" name="Mol. Plant Microbe Interact.">
        <title>Elucidating the Obligate Nature and Biological Capacity of an Invasive Fungal Corn Pathogen.</title>
        <authorList>
            <person name="MacCready J.S."/>
            <person name="Roggenkamp E.M."/>
            <person name="Gdanetz K."/>
            <person name="Chilvers M.I."/>
        </authorList>
    </citation>
    <scope>NUCLEOTIDE SEQUENCE</scope>
    <source>
        <strain evidence="3">PM02</strain>
    </source>
</reference>
<protein>
    <recommendedName>
        <fullName evidence="2">Serine hydrolase domain-containing protein</fullName>
    </recommendedName>
</protein>
<accession>A0AAD9IAT4</accession>
<dbReference type="PANTHER" id="PTHR10655:SF67">
    <property type="entry name" value="PHOSPHOLIPASE_CARBOXYLESTERASE SUPERFAMILY (AFU_ORTHOLOGUE AFUA_5G09340)"/>
    <property type="match status" value="1"/>
</dbReference>
<dbReference type="SUPFAM" id="SSF53474">
    <property type="entry name" value="alpha/beta-Hydrolases"/>
    <property type="match status" value="1"/>
</dbReference>
<evidence type="ECO:0000259" key="2">
    <source>
        <dbReference type="Pfam" id="PF03959"/>
    </source>
</evidence>
<keyword evidence="4" id="KW-1185">Reference proteome</keyword>
<feature type="compositionally biased region" description="Acidic residues" evidence="1">
    <location>
        <begin position="94"/>
        <end position="103"/>
    </location>
</feature>
<comment type="caution">
    <text evidence="3">The sequence shown here is derived from an EMBL/GenBank/DDBJ whole genome shotgun (WGS) entry which is preliminary data.</text>
</comment>
<dbReference type="AlphaFoldDB" id="A0AAD9IAT4"/>
<dbReference type="GO" id="GO:0005737">
    <property type="term" value="C:cytoplasm"/>
    <property type="evidence" value="ECO:0007669"/>
    <property type="project" value="TreeGrafter"/>
</dbReference>
<sequence>MPPTPPPPPPLPPRPRTRIPSASDFAPLAAELTVSLVFPDPPESTTAILILLHGLGDAEAAFAAFARNLALPGVLAVAVRGVHPLPPALVGHIDDDDDDDDENNNGLRLGPTPQTRHFYWGDDLTLARAGGDLDPDPGFDKAERLVLGRLVRETLVGRCGWETEDVLLFGFGQGGSLALGLASRLRVGPPVVEQEGEEGAAATGRAFKGAVSVGGPLLPSTIPSARARTRAATPVLLCHGARSDVVDEEAVEVLKREFAHVRVAAWKRPDDGMPRNREEMLPIMQFFADRLRGGGG</sequence>
<dbReference type="EMBL" id="JAQQPM010000007">
    <property type="protein sequence ID" value="KAK2073700.1"/>
    <property type="molecule type" value="Genomic_DNA"/>
</dbReference>
<evidence type="ECO:0000313" key="4">
    <source>
        <dbReference type="Proteomes" id="UP001217918"/>
    </source>
</evidence>
<dbReference type="GO" id="GO:0008474">
    <property type="term" value="F:palmitoyl-(protein) hydrolase activity"/>
    <property type="evidence" value="ECO:0007669"/>
    <property type="project" value="TreeGrafter"/>
</dbReference>
<evidence type="ECO:0000256" key="1">
    <source>
        <dbReference type="SAM" id="MobiDB-lite"/>
    </source>
</evidence>
<organism evidence="3 4">
    <name type="scientific">Phyllachora maydis</name>
    <dbReference type="NCBI Taxonomy" id="1825666"/>
    <lineage>
        <taxon>Eukaryota</taxon>
        <taxon>Fungi</taxon>
        <taxon>Dikarya</taxon>
        <taxon>Ascomycota</taxon>
        <taxon>Pezizomycotina</taxon>
        <taxon>Sordariomycetes</taxon>
        <taxon>Sordariomycetidae</taxon>
        <taxon>Phyllachorales</taxon>
        <taxon>Phyllachoraceae</taxon>
        <taxon>Phyllachora</taxon>
    </lineage>
</organism>
<feature type="region of interest" description="Disordered" evidence="1">
    <location>
        <begin position="1"/>
        <end position="21"/>
    </location>
</feature>
<feature type="region of interest" description="Disordered" evidence="1">
    <location>
        <begin position="90"/>
        <end position="112"/>
    </location>
</feature>
<dbReference type="GO" id="GO:0052689">
    <property type="term" value="F:carboxylic ester hydrolase activity"/>
    <property type="evidence" value="ECO:0007669"/>
    <property type="project" value="TreeGrafter"/>
</dbReference>
<evidence type="ECO:0000313" key="3">
    <source>
        <dbReference type="EMBL" id="KAK2073700.1"/>
    </source>
</evidence>
<name>A0AAD9IAT4_9PEZI</name>
<dbReference type="Proteomes" id="UP001217918">
    <property type="component" value="Unassembled WGS sequence"/>
</dbReference>
<feature type="domain" description="Serine hydrolase" evidence="2">
    <location>
        <begin position="166"/>
        <end position="263"/>
    </location>
</feature>
<dbReference type="InterPro" id="IPR050565">
    <property type="entry name" value="LYPA1-2/EST-like"/>
</dbReference>
<dbReference type="Pfam" id="PF03959">
    <property type="entry name" value="FSH1"/>
    <property type="match status" value="1"/>
</dbReference>
<dbReference type="InterPro" id="IPR005645">
    <property type="entry name" value="FSH-like_dom"/>
</dbReference>
<dbReference type="InterPro" id="IPR029058">
    <property type="entry name" value="AB_hydrolase_fold"/>
</dbReference>
<proteinExistence type="predicted"/>
<feature type="compositionally biased region" description="Pro residues" evidence="1">
    <location>
        <begin position="1"/>
        <end position="14"/>
    </location>
</feature>
<dbReference type="PANTHER" id="PTHR10655">
    <property type="entry name" value="LYSOPHOSPHOLIPASE-RELATED"/>
    <property type="match status" value="1"/>
</dbReference>
<dbReference type="Gene3D" id="3.40.50.1820">
    <property type="entry name" value="alpha/beta hydrolase"/>
    <property type="match status" value="1"/>
</dbReference>
<gene>
    <name evidence="3" type="ORF">P8C59_007958</name>
</gene>